<dbReference type="InterPro" id="IPR018485">
    <property type="entry name" value="FGGY_C"/>
</dbReference>
<dbReference type="OrthoDB" id="9760563at2"/>
<dbReference type="Proteomes" id="UP000254956">
    <property type="component" value="Unassembled WGS sequence"/>
</dbReference>
<dbReference type="GO" id="GO:0008741">
    <property type="term" value="F:ribulokinase activity"/>
    <property type="evidence" value="ECO:0007669"/>
    <property type="project" value="UniProtKB-EC"/>
</dbReference>
<reference evidence="7 8" key="1">
    <citation type="submission" date="2018-06" db="EMBL/GenBank/DDBJ databases">
        <authorList>
            <consortium name="Pathogen Informatics"/>
            <person name="Doyle S."/>
        </authorList>
    </citation>
    <scope>NUCLEOTIDE SEQUENCE [LARGE SCALE GENOMIC DNA]</scope>
    <source>
        <strain evidence="7 8">NCTC12413</strain>
    </source>
</reference>
<dbReference type="STRING" id="1212545.SARL_01221"/>
<keyword evidence="9" id="KW-1185">Reference proteome</keyword>
<accession>A0A380BWP8</accession>
<dbReference type="PANTHER" id="PTHR43095">
    <property type="entry name" value="SUGAR KINASE"/>
    <property type="match status" value="1"/>
</dbReference>
<dbReference type="Gene3D" id="3.30.420.40">
    <property type="match status" value="2"/>
</dbReference>
<evidence type="ECO:0000313" key="7">
    <source>
        <dbReference type="EMBL" id="SUJ08629.1"/>
    </source>
</evidence>
<dbReference type="EMBL" id="UGZE01000001">
    <property type="protein sequence ID" value="SUJ08629.1"/>
    <property type="molecule type" value="Genomic_DNA"/>
</dbReference>
<evidence type="ECO:0000259" key="5">
    <source>
        <dbReference type="Pfam" id="PF02782"/>
    </source>
</evidence>
<evidence type="ECO:0000313" key="8">
    <source>
        <dbReference type="Proteomes" id="UP000254956"/>
    </source>
</evidence>
<protein>
    <submittedName>
        <fullName evidence="6">ATPase</fullName>
    </submittedName>
    <submittedName>
        <fullName evidence="7">Ribulokinase</fullName>
        <ecNumber evidence="7">2.7.1.16</ecNumber>
    </submittedName>
</protein>
<dbReference type="InterPro" id="IPR043129">
    <property type="entry name" value="ATPase_NBD"/>
</dbReference>
<dbReference type="InterPro" id="IPR050406">
    <property type="entry name" value="FGGY_Carb_Kinase"/>
</dbReference>
<evidence type="ECO:0000313" key="6">
    <source>
        <dbReference type="EMBL" id="GEQ00283.1"/>
    </source>
</evidence>
<organism evidence="7 8">
    <name type="scientific">Staphylococcus arlettae</name>
    <dbReference type="NCBI Taxonomy" id="29378"/>
    <lineage>
        <taxon>Bacteria</taxon>
        <taxon>Bacillati</taxon>
        <taxon>Bacillota</taxon>
        <taxon>Bacilli</taxon>
        <taxon>Bacillales</taxon>
        <taxon>Staphylococcaceae</taxon>
        <taxon>Staphylococcus</taxon>
    </lineage>
</organism>
<evidence type="ECO:0000256" key="1">
    <source>
        <dbReference type="ARBA" id="ARBA00009156"/>
    </source>
</evidence>
<comment type="similarity">
    <text evidence="1">Belongs to the FGGY kinase family.</text>
</comment>
<dbReference type="EMBL" id="BKAV01000010">
    <property type="protein sequence ID" value="GEQ00283.1"/>
    <property type="molecule type" value="Genomic_DNA"/>
</dbReference>
<feature type="domain" description="Carbohydrate kinase FGGY C-terminal" evidence="5">
    <location>
        <begin position="275"/>
        <end position="473"/>
    </location>
</feature>
<dbReference type="RefSeq" id="WP_021459682.1">
    <property type="nucleotide sequence ID" value="NZ_BKAV01000010.1"/>
</dbReference>
<evidence type="ECO:0000313" key="9">
    <source>
        <dbReference type="Proteomes" id="UP000321598"/>
    </source>
</evidence>
<dbReference type="Proteomes" id="UP000321598">
    <property type="component" value="Unassembled WGS sequence"/>
</dbReference>
<evidence type="ECO:0000259" key="4">
    <source>
        <dbReference type="Pfam" id="PF00370"/>
    </source>
</evidence>
<evidence type="ECO:0000256" key="2">
    <source>
        <dbReference type="ARBA" id="ARBA00022679"/>
    </source>
</evidence>
<dbReference type="PANTHER" id="PTHR43095:SF5">
    <property type="entry name" value="XYLULOSE KINASE"/>
    <property type="match status" value="1"/>
</dbReference>
<dbReference type="EC" id="2.7.1.16" evidence="7"/>
<evidence type="ECO:0000256" key="3">
    <source>
        <dbReference type="ARBA" id="ARBA00022777"/>
    </source>
</evidence>
<dbReference type="CDD" id="cd07809">
    <property type="entry name" value="ASKHA_NBD_FGGY_BaXK-like"/>
    <property type="match status" value="1"/>
</dbReference>
<sequence>MRVSTQELKQEDISIGIELGSTRIKTVAIDSHLQVVASGNFDWENQLKDGYWTYSLNDVWVGLQQSYQMMAKELKSTYDITLKRVKSIGISAMMHGYLAFNEQEDILVPFRTWRNGNTTAAAKELSNAFNFNIPERWSIAHIYQAMLSAEPHTHQLDYVTTLAGYVHWYLTGEKVIGIGDASGMFPVDPQEKAYRQDLLEIANKLFASHGYTQQLEQLLPEIRLAGEQGGTLTDIGAKLLDPTGELEGGCILCPPEGDAGTGMVATNAVTVNTGNISAGTSSFAMIVLEQSLQAMYPEIDIVTTPAGDEVAMIHTNNCTSDINDWMRLFNEVLQTLGIDISHEQLYGQLFEASLASDDDVGGLLSYNYISGENITDVATGYPLFLREPTNNFNLANFMKMHLYSAFSTLKIGMDLLQTQESVTVNKLIAHGGIFKTKKIAQQVLASAVNNDITVMDTASEGGAWGISILAYYSAVQEPISLEAFLNDYVFEDASEVTMTPSPQGVVNFNNYVAKVKQALPIEQGIDKYLGGEADARTIKS</sequence>
<gene>
    <name evidence="6" type="primary">araB_2</name>
    <name evidence="7" type="ORF">NCTC12413_00305</name>
    <name evidence="6" type="ORF">SAR03_13200</name>
</gene>
<name>A0A380BWP8_9STAP</name>
<dbReference type="Pfam" id="PF02782">
    <property type="entry name" value="FGGY_C"/>
    <property type="match status" value="1"/>
</dbReference>
<dbReference type="Pfam" id="PF00370">
    <property type="entry name" value="FGGY_N"/>
    <property type="match status" value="1"/>
</dbReference>
<keyword evidence="3 7" id="KW-0418">Kinase</keyword>
<dbReference type="AlphaFoldDB" id="A0A380BWP8"/>
<dbReference type="InterPro" id="IPR018484">
    <property type="entry name" value="FGGY_N"/>
</dbReference>
<reference evidence="6 9" key="2">
    <citation type="submission" date="2019-07" db="EMBL/GenBank/DDBJ databases">
        <title>Whole genome shotgun sequence of Staphylococcus arlettae NBRC 109765.</title>
        <authorList>
            <person name="Hosoyama A."/>
            <person name="Uohara A."/>
            <person name="Ohji S."/>
            <person name="Ichikawa N."/>
        </authorList>
    </citation>
    <scope>NUCLEOTIDE SEQUENCE [LARGE SCALE GENOMIC DNA]</scope>
    <source>
        <strain evidence="6 9">NBRC 109765</strain>
    </source>
</reference>
<dbReference type="SUPFAM" id="SSF53067">
    <property type="entry name" value="Actin-like ATPase domain"/>
    <property type="match status" value="2"/>
</dbReference>
<feature type="domain" description="Carbohydrate kinase FGGY N-terminal" evidence="4">
    <location>
        <begin position="14"/>
        <end position="238"/>
    </location>
</feature>
<keyword evidence="2 7" id="KW-0808">Transferase</keyword>
<proteinExistence type="inferred from homology"/>